<dbReference type="EMBL" id="LWCI01000100">
    <property type="protein sequence ID" value="KZS63060.1"/>
    <property type="molecule type" value="Genomic_DNA"/>
</dbReference>
<organism evidence="1 2">
    <name type="scientific">Mycobacterium ostraviense</name>
    <dbReference type="NCBI Taxonomy" id="2738409"/>
    <lineage>
        <taxon>Bacteria</taxon>
        <taxon>Bacillati</taxon>
        <taxon>Actinomycetota</taxon>
        <taxon>Actinomycetes</taxon>
        <taxon>Mycobacteriales</taxon>
        <taxon>Mycobacteriaceae</taxon>
        <taxon>Mycobacterium</taxon>
    </lineage>
</organism>
<gene>
    <name evidence="1" type="ORF">A4G28_04300</name>
</gene>
<proteinExistence type="predicted"/>
<reference evidence="2" key="1">
    <citation type="submission" date="2016-04" db="EMBL/GenBank/DDBJ databases">
        <authorList>
            <person name="Strapagiel D."/>
            <person name="Borowka P."/>
            <person name="Marciniak B."/>
            <person name="Bakula Z."/>
            <person name="Van Ingen J."/>
            <person name="Safianowska A."/>
            <person name="Dziadek J."/>
            <person name="Jagielski T."/>
        </authorList>
    </citation>
    <scope>NUCLEOTIDE SEQUENCE [LARGE SCALE GENOMIC DNA]</scope>
    <source>
        <strain evidence="2">1010001458</strain>
    </source>
</reference>
<evidence type="ECO:0000313" key="1">
    <source>
        <dbReference type="EMBL" id="KZS63060.1"/>
    </source>
</evidence>
<accession>A0A164B304</accession>
<dbReference type="Proteomes" id="UP000077342">
    <property type="component" value="Unassembled WGS sequence"/>
</dbReference>
<comment type="caution">
    <text evidence="1">The sequence shown here is derived from an EMBL/GenBank/DDBJ whole genome shotgun (WGS) entry which is preliminary data.</text>
</comment>
<name>A0A164B304_9MYCO</name>
<sequence length="76" mass="8065">MVPNVGDDQSNGRIYVTADLGPVEVRPINGYPGRYWVGFGEFHDVAVHVTAEQWDAIDAAVRAGIAAAQAPQQAAS</sequence>
<evidence type="ECO:0000313" key="2">
    <source>
        <dbReference type="Proteomes" id="UP000077342"/>
    </source>
</evidence>
<protein>
    <submittedName>
        <fullName evidence="1">Uncharacterized protein</fullName>
    </submittedName>
</protein>
<dbReference type="AlphaFoldDB" id="A0A164B304"/>
<keyword evidence="2" id="KW-1185">Reference proteome</keyword>